<gene>
    <name evidence="2" type="ORF">Pmar_PMAR011663</name>
</gene>
<evidence type="ECO:0000313" key="3">
    <source>
        <dbReference type="Proteomes" id="UP000007800"/>
    </source>
</evidence>
<keyword evidence="3" id="KW-1185">Reference proteome</keyword>
<evidence type="ECO:0000256" key="1">
    <source>
        <dbReference type="SAM" id="MobiDB-lite"/>
    </source>
</evidence>
<name>C5LCF2_PERM5</name>
<dbReference type="RefSeq" id="XP_002773819.1">
    <property type="nucleotide sequence ID" value="XM_002773773.1"/>
</dbReference>
<organism evidence="3">
    <name type="scientific">Perkinsus marinus (strain ATCC 50983 / TXsc)</name>
    <dbReference type="NCBI Taxonomy" id="423536"/>
    <lineage>
        <taxon>Eukaryota</taxon>
        <taxon>Sar</taxon>
        <taxon>Alveolata</taxon>
        <taxon>Perkinsozoa</taxon>
        <taxon>Perkinsea</taxon>
        <taxon>Perkinsida</taxon>
        <taxon>Perkinsidae</taxon>
        <taxon>Perkinsus</taxon>
    </lineage>
</organism>
<dbReference type="InParanoid" id="C5LCF2"/>
<dbReference type="AlphaFoldDB" id="C5LCF2"/>
<dbReference type="EMBL" id="GG680918">
    <property type="protein sequence ID" value="EER05635.1"/>
    <property type="molecule type" value="Genomic_DNA"/>
</dbReference>
<reference evidence="2 3" key="1">
    <citation type="submission" date="2008-07" db="EMBL/GenBank/DDBJ databases">
        <authorList>
            <person name="El-Sayed N."/>
            <person name="Caler E."/>
            <person name="Inman J."/>
            <person name="Amedeo P."/>
            <person name="Hass B."/>
            <person name="Wortman J."/>
        </authorList>
    </citation>
    <scope>NUCLEOTIDE SEQUENCE [LARGE SCALE GENOMIC DNA]</scope>
    <source>
        <strain evidence="3">ATCC 50983 / TXsc</strain>
    </source>
</reference>
<feature type="compositionally biased region" description="Basic residues" evidence="1">
    <location>
        <begin position="39"/>
        <end position="56"/>
    </location>
</feature>
<sequence>MGCTGSRSKNAPGREVYPPCRNRSLAVYGEQGALLGGSRGHRRHSSRTRSSRHRKHEHVERGLSNGRPDHFITRRMETRLESSRTGVLTG</sequence>
<evidence type="ECO:0000313" key="2">
    <source>
        <dbReference type="EMBL" id="EER05635.1"/>
    </source>
</evidence>
<dbReference type="Proteomes" id="UP000007800">
    <property type="component" value="Unassembled WGS sequence"/>
</dbReference>
<protein>
    <submittedName>
        <fullName evidence="2">Uncharacterized protein</fullName>
    </submittedName>
</protein>
<feature type="compositionally biased region" description="Basic and acidic residues" evidence="1">
    <location>
        <begin position="57"/>
        <end position="71"/>
    </location>
</feature>
<accession>C5LCF2</accession>
<feature type="region of interest" description="Disordered" evidence="1">
    <location>
        <begin position="33"/>
        <end position="71"/>
    </location>
</feature>
<dbReference type="GeneID" id="9042610"/>
<proteinExistence type="predicted"/>